<dbReference type="Gene3D" id="3.40.50.300">
    <property type="entry name" value="P-loop containing nucleotide triphosphate hydrolases"/>
    <property type="match status" value="1"/>
</dbReference>
<accession>A0A8W8MMR8</accession>
<dbReference type="GO" id="GO:0005525">
    <property type="term" value="F:GTP binding"/>
    <property type="evidence" value="ECO:0007669"/>
    <property type="project" value="UniProtKB-UniRule"/>
</dbReference>
<evidence type="ECO:0000256" key="3">
    <source>
        <dbReference type="ARBA" id="ARBA00022741"/>
    </source>
</evidence>
<dbReference type="PRINTS" id="PR00326">
    <property type="entry name" value="GTP1OBG"/>
</dbReference>
<dbReference type="PANTHER" id="PTHR42698">
    <property type="entry name" value="GTPASE ERA"/>
    <property type="match status" value="1"/>
</dbReference>
<dbReference type="OMA" id="PGDWEYH"/>
<keyword evidence="3 6" id="KW-0547">Nucleotide-binding</keyword>
<evidence type="ECO:0000313" key="10">
    <source>
        <dbReference type="Proteomes" id="UP000005408"/>
    </source>
</evidence>
<dbReference type="InterPro" id="IPR015946">
    <property type="entry name" value="KH_dom-like_a/b"/>
</dbReference>
<dbReference type="InterPro" id="IPR006073">
    <property type="entry name" value="GTP-bd"/>
</dbReference>
<comment type="similarity">
    <text evidence="1 6">Belongs to the TRAFAC class TrmE-Era-EngA-EngB-Septin-like GTPase superfamily. Era GTPase family.</text>
</comment>
<evidence type="ECO:0000259" key="8">
    <source>
        <dbReference type="PROSITE" id="PS51713"/>
    </source>
</evidence>
<feature type="compositionally biased region" description="Basic and acidic residues" evidence="7">
    <location>
        <begin position="277"/>
        <end position="295"/>
    </location>
</feature>
<dbReference type="EnsemblMetazoa" id="G35093.1">
    <property type="protein sequence ID" value="G35093.1:cds"/>
    <property type="gene ID" value="G35093"/>
</dbReference>
<dbReference type="InterPro" id="IPR005225">
    <property type="entry name" value="Small_GTP-bd"/>
</dbReference>
<evidence type="ECO:0000256" key="7">
    <source>
        <dbReference type="SAM" id="MobiDB-lite"/>
    </source>
</evidence>
<feature type="region of interest" description="G2" evidence="6">
    <location>
        <begin position="118"/>
        <end position="122"/>
    </location>
</feature>
<dbReference type="OrthoDB" id="8954335at2759"/>
<feature type="region of interest" description="G1" evidence="6">
    <location>
        <begin position="92"/>
        <end position="99"/>
    </location>
</feature>
<dbReference type="Proteomes" id="UP000005408">
    <property type="component" value="Unassembled WGS sequence"/>
</dbReference>
<feature type="region of interest" description="G5" evidence="6">
    <location>
        <begin position="335"/>
        <end position="337"/>
    </location>
</feature>
<dbReference type="NCBIfam" id="TIGR00231">
    <property type="entry name" value="small_GTP"/>
    <property type="match status" value="1"/>
</dbReference>
<evidence type="ECO:0000256" key="2">
    <source>
        <dbReference type="ARBA" id="ARBA00019149"/>
    </source>
</evidence>
<name>A0A8W8MMR8_MAGGI</name>
<dbReference type="EnsemblMetazoa" id="G35093.3">
    <property type="protein sequence ID" value="G35093.3:cds"/>
    <property type="gene ID" value="G35093"/>
</dbReference>
<dbReference type="InterPro" id="IPR005662">
    <property type="entry name" value="GTPase_Era-like"/>
</dbReference>
<dbReference type="Gene3D" id="3.30.300.20">
    <property type="match status" value="1"/>
</dbReference>
<dbReference type="FunFam" id="3.40.50.300:FF:002220">
    <property type="entry name" value="GTPase Era, mitochondrial"/>
    <property type="match status" value="1"/>
</dbReference>
<dbReference type="AlphaFoldDB" id="A0A8W8MMR8"/>
<dbReference type="GO" id="GO:0005759">
    <property type="term" value="C:mitochondrial matrix"/>
    <property type="evidence" value="ECO:0007669"/>
    <property type="project" value="TreeGrafter"/>
</dbReference>
<evidence type="ECO:0000256" key="6">
    <source>
        <dbReference type="PROSITE-ProRule" id="PRU01050"/>
    </source>
</evidence>
<dbReference type="PANTHER" id="PTHR42698:SF1">
    <property type="entry name" value="GTPASE ERA, MITOCHONDRIAL"/>
    <property type="match status" value="1"/>
</dbReference>
<feature type="region of interest" description="Disordered" evidence="7">
    <location>
        <begin position="267"/>
        <end position="303"/>
    </location>
</feature>
<evidence type="ECO:0000256" key="1">
    <source>
        <dbReference type="ARBA" id="ARBA00007921"/>
    </source>
</evidence>
<dbReference type="Pfam" id="PF01926">
    <property type="entry name" value="MMR_HSR1"/>
    <property type="match status" value="1"/>
</dbReference>
<dbReference type="GO" id="GO:0043024">
    <property type="term" value="F:ribosomal small subunit binding"/>
    <property type="evidence" value="ECO:0007669"/>
    <property type="project" value="TreeGrafter"/>
</dbReference>
<reference evidence="9" key="1">
    <citation type="submission" date="2022-08" db="UniProtKB">
        <authorList>
            <consortium name="EnsemblMetazoa"/>
        </authorList>
    </citation>
    <scope>IDENTIFICATION</scope>
    <source>
        <strain evidence="9">05x7-T-G4-1.051#20</strain>
    </source>
</reference>
<dbReference type="CDD" id="cd04163">
    <property type="entry name" value="Era"/>
    <property type="match status" value="1"/>
</dbReference>
<dbReference type="InterPro" id="IPR030388">
    <property type="entry name" value="G_ERA_dom"/>
</dbReference>
<feature type="region of interest" description="G3" evidence="6">
    <location>
        <begin position="139"/>
        <end position="142"/>
    </location>
</feature>
<keyword evidence="10" id="KW-1185">Reference proteome</keyword>
<proteinExistence type="inferred from homology"/>
<dbReference type="InterPro" id="IPR027417">
    <property type="entry name" value="P-loop_NTPase"/>
</dbReference>
<dbReference type="SUPFAM" id="SSF52540">
    <property type="entry name" value="P-loop containing nucleoside triphosphate hydrolases"/>
    <property type="match status" value="1"/>
</dbReference>
<dbReference type="PROSITE" id="PS51713">
    <property type="entry name" value="G_ERA"/>
    <property type="match status" value="1"/>
</dbReference>
<feature type="domain" description="Era-type G" evidence="8">
    <location>
        <begin position="84"/>
        <end position="356"/>
    </location>
</feature>
<keyword evidence="4 6" id="KW-0342">GTP-binding</keyword>
<evidence type="ECO:0000256" key="4">
    <source>
        <dbReference type="ARBA" id="ARBA00023134"/>
    </source>
</evidence>
<dbReference type="GO" id="GO:0000028">
    <property type="term" value="P:ribosomal small subunit assembly"/>
    <property type="evidence" value="ECO:0007669"/>
    <property type="project" value="TreeGrafter"/>
</dbReference>
<evidence type="ECO:0000313" key="9">
    <source>
        <dbReference type="EnsemblMetazoa" id="G35093.1:cds"/>
    </source>
</evidence>
<dbReference type="GO" id="GO:0019843">
    <property type="term" value="F:rRNA binding"/>
    <property type="evidence" value="ECO:0007669"/>
    <property type="project" value="TreeGrafter"/>
</dbReference>
<protein>
    <recommendedName>
        <fullName evidence="2">GTPase Era, mitochondrial</fullName>
    </recommendedName>
    <alternativeName>
        <fullName evidence="5">ERA-like protein 1</fullName>
    </alternativeName>
</protein>
<feature type="region of interest" description="G4" evidence="6">
    <location>
        <begin position="208"/>
        <end position="211"/>
    </location>
</feature>
<sequence length="460" mass="52958">MAAPMSIRFLVKLNQELSWSHVKRILLYQKCNVRLFGTRHKREEYNKYTSNFPNFHPDERRVCFTPEEQLMKVTLEPNQPHNAKTLRVAIIGDPNVGKSTLINRLLQHKILPVSRKANTTRKNTLLILTQDECQITFVDTPGILAPEAKARHRVPSTVAVDPEKAASEVDLLGVVVDAKDKFRRNTLSKTVTKILHLHRNTPSILILNKVDGVLNKRSLLNTVASLTNKQLESQPIPILTNRKTHHLTKEKQQQKYIDSVIEKYKASKEGAANEGQGHIESEGRNNVRRTEHEGEGTEELSSDEEWQSFVKKLENCPESAINTTGWSNFQEVFIVSALKDDNVDDLRDYILSCAKPGDWEYHSSIITSESPYKLAENIVWEKMMDYVEFPVYELHPKINNWEWDQNFDQLDISMEIKCPNKFIQAEVVKKVPTIVETARAELRNLFKYNVNLNLRVNVKK</sequence>
<organism evidence="9 10">
    <name type="scientific">Magallana gigas</name>
    <name type="common">Pacific oyster</name>
    <name type="synonym">Crassostrea gigas</name>
    <dbReference type="NCBI Taxonomy" id="29159"/>
    <lineage>
        <taxon>Eukaryota</taxon>
        <taxon>Metazoa</taxon>
        <taxon>Spiralia</taxon>
        <taxon>Lophotrochozoa</taxon>
        <taxon>Mollusca</taxon>
        <taxon>Bivalvia</taxon>
        <taxon>Autobranchia</taxon>
        <taxon>Pteriomorphia</taxon>
        <taxon>Ostreida</taxon>
        <taxon>Ostreoidea</taxon>
        <taxon>Ostreidae</taxon>
        <taxon>Magallana</taxon>
    </lineage>
</organism>
<evidence type="ECO:0000256" key="5">
    <source>
        <dbReference type="ARBA" id="ARBA00030975"/>
    </source>
</evidence>